<proteinExistence type="predicted"/>
<sequence length="196" mass="22036">MQPTEDSADELALAPYSVTQAQQEEEFSDELAPFALGYLYKGDDSQDPSGIDPSTSITTSFTSSLNTYQNRSKRQRSPRPQATEAHASKGRSRGTKEPETSGSTVESASPSASESLQLWTYRRRDRLFLFNAQDGEVKTETKDRAQQVLDDGSKHYRWQSPKSERMFWTNTLAKEPGKRRGSNWKALLSYTLGLII</sequence>
<dbReference type="OrthoDB" id="5336565at2759"/>
<organism evidence="2 3">
    <name type="scientific">Fusarium pseudocircinatum</name>
    <dbReference type="NCBI Taxonomy" id="56676"/>
    <lineage>
        <taxon>Eukaryota</taxon>
        <taxon>Fungi</taxon>
        <taxon>Dikarya</taxon>
        <taxon>Ascomycota</taxon>
        <taxon>Pezizomycotina</taxon>
        <taxon>Sordariomycetes</taxon>
        <taxon>Hypocreomycetidae</taxon>
        <taxon>Hypocreales</taxon>
        <taxon>Nectriaceae</taxon>
        <taxon>Fusarium</taxon>
        <taxon>Fusarium fujikuroi species complex</taxon>
    </lineage>
</organism>
<evidence type="ECO:0000313" key="3">
    <source>
        <dbReference type="Proteomes" id="UP000546213"/>
    </source>
</evidence>
<feature type="compositionally biased region" description="Polar residues" evidence="1">
    <location>
        <begin position="100"/>
        <end position="111"/>
    </location>
</feature>
<dbReference type="EMBL" id="JAAOAS010000346">
    <property type="protein sequence ID" value="KAF5578881.1"/>
    <property type="molecule type" value="Genomic_DNA"/>
</dbReference>
<protein>
    <submittedName>
        <fullName evidence="2">Uncharacterized protein</fullName>
    </submittedName>
</protein>
<feature type="compositionally biased region" description="Low complexity" evidence="1">
    <location>
        <begin position="54"/>
        <end position="67"/>
    </location>
</feature>
<reference evidence="2 3" key="1">
    <citation type="submission" date="2020-05" db="EMBL/GenBank/DDBJ databases">
        <title>Identification and distribution of gene clusters putatively required for synthesis of sphingolipid metabolism inhibitors in phylogenetically diverse species of the filamentous fungus Fusarium.</title>
        <authorList>
            <person name="Kim H.-S."/>
            <person name="Busman M."/>
            <person name="Brown D.W."/>
            <person name="Divon H."/>
            <person name="Uhlig S."/>
            <person name="Proctor R.H."/>
        </authorList>
    </citation>
    <scope>NUCLEOTIDE SEQUENCE [LARGE SCALE GENOMIC DNA]</scope>
    <source>
        <strain evidence="2 3">NRRL 36939</strain>
    </source>
</reference>
<accession>A0A8H5KUR8</accession>
<comment type="caution">
    <text evidence="2">The sequence shown here is derived from an EMBL/GenBank/DDBJ whole genome shotgun (WGS) entry which is preliminary data.</text>
</comment>
<evidence type="ECO:0000313" key="2">
    <source>
        <dbReference type="EMBL" id="KAF5578881.1"/>
    </source>
</evidence>
<dbReference type="AlphaFoldDB" id="A0A8H5KUR8"/>
<evidence type="ECO:0000256" key="1">
    <source>
        <dbReference type="SAM" id="MobiDB-lite"/>
    </source>
</evidence>
<gene>
    <name evidence="2" type="ORF">FPCIR_11387</name>
</gene>
<name>A0A8H5KUR8_9HYPO</name>
<keyword evidence="3" id="KW-1185">Reference proteome</keyword>
<dbReference type="Proteomes" id="UP000546213">
    <property type="component" value="Unassembled WGS sequence"/>
</dbReference>
<feature type="region of interest" description="Disordered" evidence="1">
    <location>
        <begin position="1"/>
        <end position="111"/>
    </location>
</feature>